<keyword evidence="1" id="KW-0472">Membrane</keyword>
<keyword evidence="4" id="KW-1185">Reference proteome</keyword>
<keyword evidence="1" id="KW-1133">Transmembrane helix</keyword>
<dbReference type="RefSeq" id="WP_155319391.1">
    <property type="nucleotide sequence ID" value="NZ_AP021874.1"/>
</dbReference>
<gene>
    <name evidence="3" type="ORF">DSCA_55070</name>
</gene>
<reference evidence="3 4" key="1">
    <citation type="submission" date="2019-11" db="EMBL/GenBank/DDBJ databases">
        <title>Comparative genomics of hydrocarbon-degrading Desulfosarcina strains.</title>
        <authorList>
            <person name="Watanabe M."/>
            <person name="Kojima H."/>
            <person name="Fukui M."/>
        </authorList>
    </citation>
    <scope>NUCLEOTIDE SEQUENCE [LARGE SCALE GENOMIC DNA]</scope>
    <source>
        <strain evidence="3 4">PL12</strain>
    </source>
</reference>
<evidence type="ECO:0000256" key="1">
    <source>
        <dbReference type="SAM" id="Phobius"/>
    </source>
</evidence>
<keyword evidence="1" id="KW-0812">Transmembrane</keyword>
<name>A0A5K7Z4M1_9BACT</name>
<protein>
    <recommendedName>
        <fullName evidence="2">Membrane iron-sulfur containing protein FtrD-like domain-containing protein</fullName>
    </recommendedName>
</protein>
<dbReference type="EMBL" id="AP021874">
    <property type="protein sequence ID" value="BBO71577.1"/>
    <property type="molecule type" value="Genomic_DNA"/>
</dbReference>
<evidence type="ECO:0000259" key="2">
    <source>
        <dbReference type="Pfam" id="PF10080"/>
    </source>
</evidence>
<dbReference type="Proteomes" id="UP000427906">
    <property type="component" value="Chromosome"/>
</dbReference>
<feature type="domain" description="Membrane iron-sulfur containing protein FtrD-like" evidence="2">
    <location>
        <begin position="80"/>
        <end position="181"/>
    </location>
</feature>
<sequence>MTAKRKSSTHSTRETKKAIVMNAGKKNPTPIVIAAVVVIAAAAGLGLFLFPGANTPGTPAAGNTPTADDGRITYAASMFADGKARHFQYADGNITISYFILKSTDGVIRAAFDACDVCWQAGKGYYQEGGDMVCRNCGRHFESVKVNEVQGGCNPAPLARTIENDRVVIRVADLKKGRSYFNFSPKA</sequence>
<dbReference type="InterPro" id="IPR018758">
    <property type="entry name" value="FtrD-like"/>
</dbReference>
<dbReference type="Pfam" id="PF10080">
    <property type="entry name" value="FtrD-like"/>
    <property type="match status" value="1"/>
</dbReference>
<organism evidence="3 4">
    <name type="scientific">Desulfosarcina alkanivorans</name>
    <dbReference type="NCBI Taxonomy" id="571177"/>
    <lineage>
        <taxon>Bacteria</taxon>
        <taxon>Pseudomonadati</taxon>
        <taxon>Thermodesulfobacteriota</taxon>
        <taxon>Desulfobacteria</taxon>
        <taxon>Desulfobacterales</taxon>
        <taxon>Desulfosarcinaceae</taxon>
        <taxon>Desulfosarcina</taxon>
    </lineage>
</organism>
<dbReference type="OrthoDB" id="9792533at2"/>
<evidence type="ECO:0000313" key="4">
    <source>
        <dbReference type="Proteomes" id="UP000427906"/>
    </source>
</evidence>
<dbReference type="KEGG" id="dalk:DSCA_55070"/>
<evidence type="ECO:0000313" key="3">
    <source>
        <dbReference type="EMBL" id="BBO71577.1"/>
    </source>
</evidence>
<dbReference type="AlphaFoldDB" id="A0A5K7Z4M1"/>
<accession>A0A5K7Z4M1</accession>
<feature type="transmembrane region" description="Helical" evidence="1">
    <location>
        <begin position="31"/>
        <end position="50"/>
    </location>
</feature>
<proteinExistence type="predicted"/>